<keyword evidence="2" id="KW-0812">Transmembrane</keyword>
<feature type="region of interest" description="Disordered" evidence="1">
    <location>
        <begin position="53"/>
        <end position="171"/>
    </location>
</feature>
<dbReference type="Proteomes" id="UP000266234">
    <property type="component" value="Unassembled WGS sequence"/>
</dbReference>
<feature type="transmembrane region" description="Helical" evidence="2">
    <location>
        <begin position="186"/>
        <end position="204"/>
    </location>
</feature>
<keyword evidence="2" id="KW-0472">Membrane</keyword>
<accession>A0A395SMK3</accession>
<organism evidence="3 4">
    <name type="scientific">Fusarium longipes</name>
    <dbReference type="NCBI Taxonomy" id="694270"/>
    <lineage>
        <taxon>Eukaryota</taxon>
        <taxon>Fungi</taxon>
        <taxon>Dikarya</taxon>
        <taxon>Ascomycota</taxon>
        <taxon>Pezizomycotina</taxon>
        <taxon>Sordariomycetes</taxon>
        <taxon>Hypocreomycetidae</taxon>
        <taxon>Hypocreales</taxon>
        <taxon>Nectriaceae</taxon>
        <taxon>Fusarium</taxon>
    </lineage>
</organism>
<gene>
    <name evidence="3" type="ORF">FLONG3_6267</name>
</gene>
<name>A0A395SMK3_9HYPO</name>
<evidence type="ECO:0000313" key="3">
    <source>
        <dbReference type="EMBL" id="RGP73658.1"/>
    </source>
</evidence>
<sequence length="219" mass="23561">MAPLPTSHTSPPTNTSPWEERLAELEAELVGNPLAGIGDSDFKRHYSLVPRKWDLPTDHSIHPRGGGFSITPDGDGFILDRDPRPGIHTLPPRPPPFSHSGPPGDGYQRPPPLPPSHDGPPGNDYQRPHRPPHPSMAPHGPFGIGSPPVVPSSPMYDPSLDLTPGFVPEGEVGPPSSNFFEENKMYFVYAGAALVVAAGGFFAWKKFGPKGDDPPPEEE</sequence>
<evidence type="ECO:0000313" key="4">
    <source>
        <dbReference type="Proteomes" id="UP000266234"/>
    </source>
</evidence>
<keyword evidence="2" id="KW-1133">Transmembrane helix</keyword>
<evidence type="ECO:0000256" key="2">
    <source>
        <dbReference type="SAM" id="Phobius"/>
    </source>
</evidence>
<proteinExistence type="predicted"/>
<dbReference type="EMBL" id="PXOG01000138">
    <property type="protein sequence ID" value="RGP73658.1"/>
    <property type="molecule type" value="Genomic_DNA"/>
</dbReference>
<protein>
    <submittedName>
        <fullName evidence="3">Uncharacterized protein</fullName>
    </submittedName>
</protein>
<dbReference type="AlphaFoldDB" id="A0A395SMK3"/>
<reference evidence="3 4" key="1">
    <citation type="journal article" date="2018" name="PLoS Pathog.">
        <title>Evolution of structural diversity of trichothecenes, a family of toxins produced by plant pathogenic and entomopathogenic fungi.</title>
        <authorList>
            <person name="Proctor R.H."/>
            <person name="McCormick S.P."/>
            <person name="Kim H.S."/>
            <person name="Cardoza R.E."/>
            <person name="Stanley A.M."/>
            <person name="Lindo L."/>
            <person name="Kelly A."/>
            <person name="Brown D.W."/>
            <person name="Lee T."/>
            <person name="Vaughan M.M."/>
            <person name="Alexander N.J."/>
            <person name="Busman M."/>
            <person name="Gutierrez S."/>
        </authorList>
    </citation>
    <scope>NUCLEOTIDE SEQUENCE [LARGE SCALE GENOMIC DNA]</scope>
    <source>
        <strain evidence="3 4">NRRL 20695</strain>
    </source>
</reference>
<comment type="caution">
    <text evidence="3">The sequence shown here is derived from an EMBL/GenBank/DDBJ whole genome shotgun (WGS) entry which is preliminary data.</text>
</comment>
<dbReference type="STRING" id="694270.A0A395SMK3"/>
<evidence type="ECO:0000256" key="1">
    <source>
        <dbReference type="SAM" id="MobiDB-lite"/>
    </source>
</evidence>
<feature type="compositionally biased region" description="Pro residues" evidence="1">
    <location>
        <begin position="109"/>
        <end position="118"/>
    </location>
</feature>
<keyword evidence="4" id="KW-1185">Reference proteome</keyword>